<sequence length="59" mass="7435">MFKFVKKNMRKYLGDFNLFNHLEMLFPIFLIWKWKRKFIVKFSLLQQLMKKILILQKLV</sequence>
<organism evidence="1 2">
    <name type="scientific">Meloidogyne enterolobii</name>
    <name type="common">Root-knot nematode worm</name>
    <name type="synonym">Meloidogyne mayaguensis</name>
    <dbReference type="NCBI Taxonomy" id="390850"/>
    <lineage>
        <taxon>Eukaryota</taxon>
        <taxon>Metazoa</taxon>
        <taxon>Ecdysozoa</taxon>
        <taxon>Nematoda</taxon>
        <taxon>Chromadorea</taxon>
        <taxon>Rhabditida</taxon>
        <taxon>Tylenchina</taxon>
        <taxon>Tylenchomorpha</taxon>
        <taxon>Tylenchoidea</taxon>
        <taxon>Meloidogynidae</taxon>
        <taxon>Meloidogyninae</taxon>
        <taxon>Meloidogyne</taxon>
    </lineage>
</organism>
<evidence type="ECO:0000313" key="2">
    <source>
        <dbReference type="Proteomes" id="UP000580250"/>
    </source>
</evidence>
<dbReference type="Proteomes" id="UP000580250">
    <property type="component" value="Unassembled WGS sequence"/>
</dbReference>
<evidence type="ECO:0000313" key="1">
    <source>
        <dbReference type="EMBL" id="CAD2131946.1"/>
    </source>
</evidence>
<dbReference type="EMBL" id="CAJEWN010000011">
    <property type="protein sequence ID" value="CAD2131946.1"/>
    <property type="molecule type" value="Genomic_DNA"/>
</dbReference>
<comment type="caution">
    <text evidence="1">The sequence shown here is derived from an EMBL/GenBank/DDBJ whole genome shotgun (WGS) entry which is preliminary data.</text>
</comment>
<name>A0A6V7TT00_MELEN</name>
<reference evidence="1 2" key="1">
    <citation type="submission" date="2020-08" db="EMBL/GenBank/DDBJ databases">
        <authorList>
            <person name="Koutsovoulos G."/>
            <person name="Danchin GJ E."/>
        </authorList>
    </citation>
    <scope>NUCLEOTIDE SEQUENCE [LARGE SCALE GENOMIC DNA]</scope>
</reference>
<dbReference type="AlphaFoldDB" id="A0A6V7TT00"/>
<protein>
    <submittedName>
        <fullName evidence="1">Uncharacterized protein</fullName>
    </submittedName>
</protein>
<accession>A0A6V7TT00</accession>
<proteinExistence type="predicted"/>
<gene>
    <name evidence="1" type="ORF">MENT_LOCUS3486</name>
</gene>